<feature type="region of interest" description="Disordered" evidence="1">
    <location>
        <begin position="381"/>
        <end position="400"/>
    </location>
</feature>
<evidence type="ECO:0000256" key="2">
    <source>
        <dbReference type="SAM" id="SignalP"/>
    </source>
</evidence>
<sequence>MSSLRVLVDLLPLLQSLGKEAHDFPEVYPVDAADVERGVELASRITAFAKYWLDVAPPVAPAVAPPEAPAVAHPVAHAVAPAVASPRPPAVESRIASPAVGTTPVSTVAKRRAAARRRQADSRARKRLRVDIPDRVPEERGSGATAAIGIPRGSKSHWNKKLQGVFQNARDDLIPGALANYVQTLDSGIQTAVRGGMRAPEDRVGMGIVSSLRAAFASLASSRCKLDRDIQLAGAAMAFGGGASETVQEVAGVLGIKVGVVTTGQLGHRNLQAGIGLELAARRGSGLLKGLVTEVKKKAKDALNAEVLQKIRDFWLSPGITRVSTCKRDVIRVRREDGRVEKASKQWLEMTQLEVFRRFKKKEPDVKVGLRTFEQKKPKEDVLPSARGAEGSSIQSKADRGVPGQGLRAVRGWLVDVKVCSVVVVPEANGGRRRACGVSRYALLGWVVRGLRGLRNLKLCEAEIGKAGQQVEWGTYESAVVGTDDDGKNKHRVQFVQKKTPVGELVSKLQGCVLGHVPGESKKCSCAGKFVRKDADGDWAVKELAGVSGQTCPFLKPYPYHCFMAQHTMNMFNKCKENLPLGHCLLLFDFSENHALNIPRAIQSLHWIVKQASLLCCVLWRHAVKEVDGVESTEENPIIVKDYLYFMGNDMPHSHRAIQHMRKLIVKEYFQKRGLPLPKFIHEWADGSAAQNKCGTAFADVVESGRPMEWVRGLGIPCQRNFFETSHARGEQDAMGVAVKHEASLAVMATTDKWYGKILNARDLFEFCLERLQFAKDQGSNRRSAFGQRFFFLVEDGDVDESGQGFKTVDGTLALHSVRAGVGLMVGLKRDRPCYCDYCYAQCEHPQPDSEGCHYKSHVDEWVPFTMVAEALGEERRTRMRAAEQAHDVAQVEVSRGSIFARSSGGDENHQYYLVKALGGVHQVLDADGIKDDYYTQGVGGSAGAGVHATPGEFVVEGRFLEWRDESTCTEYFVDNSRKCLTYSHHIVCVEVALRKRKVGGQDYLIVPEAEHQRILAALV</sequence>
<dbReference type="PANTHER" id="PTHR46601:SF1">
    <property type="entry name" value="ADF-H DOMAIN-CONTAINING PROTEIN"/>
    <property type="match status" value="1"/>
</dbReference>
<feature type="chain" id="PRO_5042041104" evidence="2">
    <location>
        <begin position="19"/>
        <end position="1020"/>
    </location>
</feature>
<dbReference type="PANTHER" id="PTHR46601">
    <property type="entry name" value="ULP_PROTEASE DOMAIN-CONTAINING PROTEIN"/>
    <property type="match status" value="1"/>
</dbReference>
<comment type="caution">
    <text evidence="3">The sequence shown here is derived from an EMBL/GenBank/DDBJ whole genome shotgun (WGS) entry which is preliminary data.</text>
</comment>
<evidence type="ECO:0000313" key="3">
    <source>
        <dbReference type="EMBL" id="KAK3243159.1"/>
    </source>
</evidence>
<dbReference type="Proteomes" id="UP001190700">
    <property type="component" value="Unassembled WGS sequence"/>
</dbReference>
<evidence type="ECO:0000256" key="1">
    <source>
        <dbReference type="SAM" id="MobiDB-lite"/>
    </source>
</evidence>
<dbReference type="AlphaFoldDB" id="A0AAE0EWU4"/>
<accession>A0AAE0EWU4</accession>
<keyword evidence="2" id="KW-0732">Signal</keyword>
<keyword evidence="4" id="KW-1185">Reference proteome</keyword>
<proteinExistence type="predicted"/>
<name>A0AAE0EWU4_9CHLO</name>
<organism evidence="3 4">
    <name type="scientific">Cymbomonas tetramitiformis</name>
    <dbReference type="NCBI Taxonomy" id="36881"/>
    <lineage>
        <taxon>Eukaryota</taxon>
        <taxon>Viridiplantae</taxon>
        <taxon>Chlorophyta</taxon>
        <taxon>Pyramimonadophyceae</taxon>
        <taxon>Pyramimonadales</taxon>
        <taxon>Pyramimonadaceae</taxon>
        <taxon>Cymbomonas</taxon>
    </lineage>
</organism>
<dbReference type="EMBL" id="LGRX02033079">
    <property type="protein sequence ID" value="KAK3243159.1"/>
    <property type="molecule type" value="Genomic_DNA"/>
</dbReference>
<evidence type="ECO:0000313" key="4">
    <source>
        <dbReference type="Proteomes" id="UP001190700"/>
    </source>
</evidence>
<protein>
    <submittedName>
        <fullName evidence="3">Uncharacterized protein</fullName>
    </submittedName>
</protein>
<gene>
    <name evidence="3" type="ORF">CYMTET_47163</name>
</gene>
<reference evidence="3 4" key="1">
    <citation type="journal article" date="2015" name="Genome Biol. Evol.">
        <title>Comparative Genomics of a Bacterivorous Green Alga Reveals Evolutionary Causalities and Consequences of Phago-Mixotrophic Mode of Nutrition.</title>
        <authorList>
            <person name="Burns J.A."/>
            <person name="Paasch A."/>
            <person name="Narechania A."/>
            <person name="Kim E."/>
        </authorList>
    </citation>
    <scope>NUCLEOTIDE SEQUENCE [LARGE SCALE GENOMIC DNA]</scope>
    <source>
        <strain evidence="3 4">PLY_AMNH</strain>
    </source>
</reference>
<feature type="signal peptide" evidence="2">
    <location>
        <begin position="1"/>
        <end position="18"/>
    </location>
</feature>